<sequence length="147" mass="16545">MEGLRELFQGFARNFSMLDSTCCARCCGEDLSLIQSHILFEVRRQELPSMQEVAGALGVDVTTFSRQIKLLVEKGLVQTTPDPNDGRVKLLSLTPAGQQIERQIDDFMQRSIRRILDQLSPFEQSSVLSSLALLNKAVRDADIWSCR</sequence>
<dbReference type="PROSITE" id="PS50995">
    <property type="entry name" value="HTH_MARR_2"/>
    <property type="match status" value="1"/>
</dbReference>
<dbReference type="InterPro" id="IPR036390">
    <property type="entry name" value="WH_DNA-bd_sf"/>
</dbReference>
<dbReference type="PANTHER" id="PTHR33164:SF43">
    <property type="entry name" value="HTH-TYPE TRANSCRIPTIONAL REPRESSOR YETL"/>
    <property type="match status" value="1"/>
</dbReference>
<dbReference type="CDD" id="cd00090">
    <property type="entry name" value="HTH_ARSR"/>
    <property type="match status" value="1"/>
</dbReference>
<dbReference type="PANTHER" id="PTHR33164">
    <property type="entry name" value="TRANSCRIPTIONAL REGULATOR, MARR FAMILY"/>
    <property type="match status" value="1"/>
</dbReference>
<dbReference type="InterPro" id="IPR039422">
    <property type="entry name" value="MarR/SlyA-like"/>
</dbReference>
<proteinExistence type="predicted"/>
<dbReference type="SUPFAM" id="SSF46785">
    <property type="entry name" value="Winged helix' DNA-binding domain"/>
    <property type="match status" value="1"/>
</dbReference>
<dbReference type="InterPro" id="IPR011991">
    <property type="entry name" value="ArsR-like_HTH"/>
</dbReference>
<evidence type="ECO:0000256" key="1">
    <source>
        <dbReference type="ARBA" id="ARBA00023125"/>
    </source>
</evidence>
<feature type="domain" description="HTH marR-type" evidence="2">
    <location>
        <begin position="1"/>
        <end position="136"/>
    </location>
</feature>
<dbReference type="RefSeq" id="WP_268045685.1">
    <property type="nucleotide sequence ID" value="NZ_CP104064.1"/>
</dbReference>
<organism evidence="3 4">
    <name type="scientific">Alicyclobacillus dauci</name>
    <dbReference type="NCBI Taxonomy" id="1475485"/>
    <lineage>
        <taxon>Bacteria</taxon>
        <taxon>Bacillati</taxon>
        <taxon>Bacillota</taxon>
        <taxon>Bacilli</taxon>
        <taxon>Bacillales</taxon>
        <taxon>Alicyclobacillaceae</taxon>
        <taxon>Alicyclobacillus</taxon>
    </lineage>
</organism>
<evidence type="ECO:0000313" key="4">
    <source>
        <dbReference type="Proteomes" id="UP001164803"/>
    </source>
</evidence>
<keyword evidence="1" id="KW-0238">DNA-binding</keyword>
<dbReference type="EMBL" id="CP104064">
    <property type="protein sequence ID" value="WAH38126.1"/>
    <property type="molecule type" value="Genomic_DNA"/>
</dbReference>
<dbReference type="SMART" id="SM00347">
    <property type="entry name" value="HTH_MARR"/>
    <property type="match status" value="1"/>
</dbReference>
<dbReference type="Pfam" id="PF12802">
    <property type="entry name" value="MarR_2"/>
    <property type="match status" value="1"/>
</dbReference>
<dbReference type="Gene3D" id="1.10.10.10">
    <property type="entry name" value="Winged helix-like DNA-binding domain superfamily/Winged helix DNA-binding domain"/>
    <property type="match status" value="1"/>
</dbReference>
<gene>
    <name evidence="3" type="ORF">NZD86_06465</name>
</gene>
<dbReference type="InterPro" id="IPR000835">
    <property type="entry name" value="HTH_MarR-typ"/>
</dbReference>
<keyword evidence="4" id="KW-1185">Reference proteome</keyword>
<protein>
    <submittedName>
        <fullName evidence="3">MarR family transcriptional regulator</fullName>
    </submittedName>
</protein>
<accession>A0ABY6Z7H9</accession>
<dbReference type="PRINTS" id="PR00598">
    <property type="entry name" value="HTHMARR"/>
</dbReference>
<dbReference type="InterPro" id="IPR036388">
    <property type="entry name" value="WH-like_DNA-bd_sf"/>
</dbReference>
<evidence type="ECO:0000313" key="3">
    <source>
        <dbReference type="EMBL" id="WAH38126.1"/>
    </source>
</evidence>
<evidence type="ECO:0000259" key="2">
    <source>
        <dbReference type="PROSITE" id="PS50995"/>
    </source>
</evidence>
<dbReference type="Proteomes" id="UP001164803">
    <property type="component" value="Chromosome"/>
</dbReference>
<name>A0ABY6Z7H9_9BACL</name>
<reference evidence="3" key="1">
    <citation type="submission" date="2022-08" db="EMBL/GenBank/DDBJ databases">
        <title>Alicyclobacillus dauci DSM2870, complete genome.</title>
        <authorList>
            <person name="Wang Q."/>
            <person name="Cai R."/>
            <person name="Wang Z."/>
        </authorList>
    </citation>
    <scope>NUCLEOTIDE SEQUENCE</scope>
    <source>
        <strain evidence="3">DSM 28700</strain>
    </source>
</reference>